<accession>A0ABU5NCH4</accession>
<sequence length="45" mass="4965">MIYYAVIPGSVSLECFLAEGFEGLKEDPELDPGSQVAERYLIKSV</sequence>
<organism evidence="1 2">
    <name type="scientific">Candidatus Megaera venefica</name>
    <dbReference type="NCBI Taxonomy" id="2055910"/>
    <lineage>
        <taxon>Bacteria</taxon>
        <taxon>Pseudomonadati</taxon>
        <taxon>Pseudomonadota</taxon>
        <taxon>Alphaproteobacteria</taxon>
        <taxon>Rickettsiales</taxon>
        <taxon>Rickettsiaceae</taxon>
        <taxon>Candidatus Megaera</taxon>
    </lineage>
</organism>
<dbReference type="EMBL" id="JARJFB010000052">
    <property type="protein sequence ID" value="MEA0970852.1"/>
    <property type="molecule type" value="Genomic_DNA"/>
</dbReference>
<comment type="caution">
    <text evidence="1">The sequence shown here is derived from an EMBL/GenBank/DDBJ whole genome shotgun (WGS) entry which is preliminary data.</text>
</comment>
<evidence type="ECO:0000313" key="2">
    <source>
        <dbReference type="Proteomes" id="UP001291687"/>
    </source>
</evidence>
<dbReference type="Proteomes" id="UP001291687">
    <property type="component" value="Unassembled WGS sequence"/>
</dbReference>
<gene>
    <name evidence="1" type="ORF">Megvenef_00821</name>
</gene>
<keyword evidence="2" id="KW-1185">Reference proteome</keyword>
<protein>
    <submittedName>
        <fullName evidence="1">Uncharacterized protein</fullName>
    </submittedName>
</protein>
<reference evidence="1 2" key="1">
    <citation type="submission" date="2023-03" db="EMBL/GenBank/DDBJ databases">
        <title>Host association and intracellularity evolved multiple times independently in the Rickettsiales.</title>
        <authorList>
            <person name="Castelli M."/>
            <person name="Nardi T."/>
            <person name="Gammuto L."/>
            <person name="Bellinzona G."/>
            <person name="Sabaneyeva E."/>
            <person name="Potekhin A."/>
            <person name="Serra V."/>
            <person name="Petroni G."/>
            <person name="Sassera D."/>
        </authorList>
    </citation>
    <scope>NUCLEOTIDE SEQUENCE [LARGE SCALE GENOMIC DNA]</scope>
    <source>
        <strain evidence="1 2">Sr 2-6</strain>
    </source>
</reference>
<name>A0ABU5NCH4_9RICK</name>
<evidence type="ECO:0000313" key="1">
    <source>
        <dbReference type="EMBL" id="MEA0970852.1"/>
    </source>
</evidence>
<proteinExistence type="predicted"/>